<reference evidence="3 4" key="1">
    <citation type="journal article" date="2015" name="Fungal Genet. Biol.">
        <title>Evolution of novel wood decay mechanisms in Agaricales revealed by the genome sequences of Fistulina hepatica and Cylindrobasidium torrendii.</title>
        <authorList>
            <person name="Floudas D."/>
            <person name="Held B.W."/>
            <person name="Riley R."/>
            <person name="Nagy L.G."/>
            <person name="Koehler G."/>
            <person name="Ransdell A.S."/>
            <person name="Younus H."/>
            <person name="Chow J."/>
            <person name="Chiniquy J."/>
            <person name="Lipzen A."/>
            <person name="Tritt A."/>
            <person name="Sun H."/>
            <person name="Haridas S."/>
            <person name="LaButti K."/>
            <person name="Ohm R.A."/>
            <person name="Kues U."/>
            <person name="Blanchette R.A."/>
            <person name="Grigoriev I.V."/>
            <person name="Minto R.E."/>
            <person name="Hibbett D.S."/>
        </authorList>
    </citation>
    <scope>NUCLEOTIDE SEQUENCE [LARGE SCALE GENOMIC DNA]</scope>
    <source>
        <strain evidence="3 4">ATCC 64428</strain>
    </source>
</reference>
<feature type="non-terminal residue" evidence="3">
    <location>
        <position position="1"/>
    </location>
</feature>
<dbReference type="PANTHER" id="PTHR40465">
    <property type="entry name" value="CHROMOSOME 1, WHOLE GENOME SHOTGUN SEQUENCE"/>
    <property type="match status" value="1"/>
</dbReference>
<dbReference type="InterPro" id="IPR045339">
    <property type="entry name" value="DUF6534"/>
</dbReference>
<feature type="transmembrane region" description="Helical" evidence="1">
    <location>
        <begin position="42"/>
        <end position="63"/>
    </location>
</feature>
<dbReference type="OrthoDB" id="3046394at2759"/>
<feature type="transmembrane region" description="Helical" evidence="1">
    <location>
        <begin position="117"/>
        <end position="138"/>
    </location>
</feature>
<evidence type="ECO:0000256" key="1">
    <source>
        <dbReference type="SAM" id="Phobius"/>
    </source>
</evidence>
<accession>A0A0D7A2E9</accession>
<keyword evidence="1" id="KW-1133">Transmembrane helix</keyword>
<evidence type="ECO:0000259" key="2">
    <source>
        <dbReference type="Pfam" id="PF20152"/>
    </source>
</evidence>
<feature type="transmembrane region" description="Helical" evidence="1">
    <location>
        <begin position="75"/>
        <end position="97"/>
    </location>
</feature>
<dbReference type="Pfam" id="PF20152">
    <property type="entry name" value="DUF6534"/>
    <property type="match status" value="1"/>
</dbReference>
<organism evidence="3 4">
    <name type="scientific">Fistulina hepatica ATCC 64428</name>
    <dbReference type="NCBI Taxonomy" id="1128425"/>
    <lineage>
        <taxon>Eukaryota</taxon>
        <taxon>Fungi</taxon>
        <taxon>Dikarya</taxon>
        <taxon>Basidiomycota</taxon>
        <taxon>Agaricomycotina</taxon>
        <taxon>Agaricomycetes</taxon>
        <taxon>Agaricomycetidae</taxon>
        <taxon>Agaricales</taxon>
        <taxon>Fistulinaceae</taxon>
        <taxon>Fistulina</taxon>
    </lineage>
</organism>
<keyword evidence="1" id="KW-0812">Transmembrane</keyword>
<proteinExistence type="predicted"/>
<feature type="transmembrane region" description="Helical" evidence="1">
    <location>
        <begin position="12"/>
        <end position="30"/>
    </location>
</feature>
<name>A0A0D7A2E9_9AGAR</name>
<dbReference type="Proteomes" id="UP000054144">
    <property type="component" value="Unassembled WGS sequence"/>
</dbReference>
<sequence>VALLFVADTISTVFLVVYLYNSLIIHFGILEQLYLSTLELTFAIVVFSTVSGVATSIAIKYVPEFEEFQKFEVAVIFWLATAAVGDIVITVGLVRYLRTHRTGYAATDDRIDRIIRLTVQTGMLSSIWAIIDLAVYLGDPTGTHLIFNFPLSKLYSNSLMSSLNSRGGWLSEGSRGRTTTSIISTQINVLTTPAVRPLGIFLSSYPVIDL</sequence>
<keyword evidence="1" id="KW-0472">Membrane</keyword>
<gene>
    <name evidence="3" type="ORF">FISHEDRAFT_50392</name>
</gene>
<dbReference type="EMBL" id="KN882064">
    <property type="protein sequence ID" value="KIY44895.1"/>
    <property type="molecule type" value="Genomic_DNA"/>
</dbReference>
<evidence type="ECO:0000313" key="3">
    <source>
        <dbReference type="EMBL" id="KIY44895.1"/>
    </source>
</evidence>
<dbReference type="AlphaFoldDB" id="A0A0D7A2E9"/>
<keyword evidence="4" id="KW-1185">Reference proteome</keyword>
<dbReference type="PANTHER" id="PTHR40465:SF1">
    <property type="entry name" value="DUF6534 DOMAIN-CONTAINING PROTEIN"/>
    <property type="match status" value="1"/>
</dbReference>
<feature type="domain" description="DUF6534" evidence="2">
    <location>
        <begin position="82"/>
        <end position="166"/>
    </location>
</feature>
<evidence type="ECO:0000313" key="4">
    <source>
        <dbReference type="Proteomes" id="UP000054144"/>
    </source>
</evidence>
<protein>
    <recommendedName>
        <fullName evidence="2">DUF6534 domain-containing protein</fullName>
    </recommendedName>
</protein>